<dbReference type="Proteomes" id="UP000003959">
    <property type="component" value="Unassembled WGS sequence"/>
</dbReference>
<feature type="domain" description="Microcin J25-processing protein McjB C-terminal" evidence="1">
    <location>
        <begin position="2"/>
        <end position="116"/>
    </location>
</feature>
<organism evidence="2 3">
    <name type="scientific">Moorena producens 3L</name>
    <dbReference type="NCBI Taxonomy" id="489825"/>
    <lineage>
        <taxon>Bacteria</taxon>
        <taxon>Bacillati</taxon>
        <taxon>Cyanobacteriota</taxon>
        <taxon>Cyanophyceae</taxon>
        <taxon>Coleofasciculales</taxon>
        <taxon>Coleofasciculaceae</taxon>
        <taxon>Moorena</taxon>
    </lineage>
</organism>
<evidence type="ECO:0000313" key="3">
    <source>
        <dbReference type="Proteomes" id="UP000003959"/>
    </source>
</evidence>
<evidence type="ECO:0000313" key="2">
    <source>
        <dbReference type="EMBL" id="EGJ30458.1"/>
    </source>
</evidence>
<dbReference type="NCBIfam" id="NF033537">
    <property type="entry name" value="lasso_biosyn_B2"/>
    <property type="match status" value="1"/>
</dbReference>
<dbReference type="EMBL" id="GL890953">
    <property type="protein sequence ID" value="EGJ30458.1"/>
    <property type="molecule type" value="Genomic_DNA"/>
</dbReference>
<name>F4XY61_9CYAN</name>
<dbReference type="HOGENOM" id="CLU_129168_0_0_3"/>
<protein>
    <recommendedName>
        <fullName evidence="1">Microcin J25-processing protein McjB C-terminal domain-containing protein</fullName>
    </recommendedName>
</protein>
<dbReference type="InterPro" id="IPR053521">
    <property type="entry name" value="McjB-like"/>
</dbReference>
<dbReference type="eggNOG" id="ENOG503355J">
    <property type="taxonomic scope" value="Bacteria"/>
</dbReference>
<gene>
    <name evidence="2" type="ORF">LYNGBM3L_50180</name>
</gene>
<reference evidence="3" key="1">
    <citation type="journal article" date="2011" name="Proc. Natl. Acad. Sci. U.S.A.">
        <title>Genomic insights into the physiology and ecology of the marine filamentous cyanobacterium Lyngbya majuscula.</title>
        <authorList>
            <person name="Jones A.C."/>
            <person name="Monroe E.A."/>
            <person name="Podell S."/>
            <person name="Hess W.R."/>
            <person name="Klages S."/>
            <person name="Esquenazi E."/>
            <person name="Niessen S."/>
            <person name="Hoover H."/>
            <person name="Rothmann M."/>
            <person name="Lasken R.S."/>
            <person name="Yates J.R.III."/>
            <person name="Reinhardt R."/>
            <person name="Kube M."/>
            <person name="Burkart M.D."/>
            <person name="Allen E.E."/>
            <person name="Dorrestein P.C."/>
            <person name="Gerwick W.H."/>
            <person name="Gerwick L."/>
        </authorList>
    </citation>
    <scope>NUCLEOTIDE SEQUENCE [LARGE SCALE GENOMIC DNA]</scope>
    <source>
        <strain evidence="3">3L</strain>
    </source>
</reference>
<evidence type="ECO:0000259" key="1">
    <source>
        <dbReference type="Pfam" id="PF13471"/>
    </source>
</evidence>
<accession>F4XY61</accession>
<keyword evidence="3" id="KW-1185">Reference proteome</keyword>
<dbReference type="InterPro" id="IPR032708">
    <property type="entry name" value="McjB_C"/>
</dbReference>
<dbReference type="AlphaFoldDB" id="F4XY61"/>
<proteinExistence type="predicted"/>
<sequence>MLLLVRVGLKFLSFQTLHQRLEQISHYRFTHTANLVKLNHILWAVNITSRYMPGKVKCLARALTTYTLMVQYGYVPQLRIGVAKGESGQLEAHAWVENQGLVVIGQLPDLTRFKTLPSLGKH</sequence>
<dbReference type="Pfam" id="PF13471">
    <property type="entry name" value="Transglut_core3"/>
    <property type="match status" value="1"/>
</dbReference>